<evidence type="ECO:0000313" key="4">
    <source>
        <dbReference type="Proteomes" id="UP000014115"/>
    </source>
</evidence>
<feature type="compositionally biased region" description="Polar residues" evidence="1">
    <location>
        <begin position="549"/>
        <end position="566"/>
    </location>
</feature>
<name>K2KSR1_9GAMM</name>
<dbReference type="RefSeq" id="WP_008489746.1">
    <property type="nucleotide sequence ID" value="NZ_AMRG01000017.1"/>
</dbReference>
<feature type="transmembrane region" description="Helical" evidence="2">
    <location>
        <begin position="611"/>
        <end position="632"/>
    </location>
</feature>
<accession>K2KSR1</accession>
<feature type="transmembrane region" description="Helical" evidence="2">
    <location>
        <begin position="576"/>
        <end position="604"/>
    </location>
</feature>
<gene>
    <name evidence="3" type="ORF">A10D4_11796</name>
</gene>
<keyword evidence="2" id="KW-1133">Transmembrane helix</keyword>
<evidence type="ECO:0000313" key="3">
    <source>
        <dbReference type="EMBL" id="EKE80640.1"/>
    </source>
</evidence>
<evidence type="ECO:0008006" key="5">
    <source>
        <dbReference type="Google" id="ProtNLM"/>
    </source>
</evidence>
<proteinExistence type="predicted"/>
<evidence type="ECO:0000256" key="1">
    <source>
        <dbReference type="SAM" id="MobiDB-lite"/>
    </source>
</evidence>
<dbReference type="Proteomes" id="UP000014115">
    <property type="component" value="Unassembled WGS sequence"/>
</dbReference>
<organism evidence="3 4">
    <name type="scientific">Idiomarina xiamenensis 10-D-4</name>
    <dbReference type="NCBI Taxonomy" id="740709"/>
    <lineage>
        <taxon>Bacteria</taxon>
        <taxon>Pseudomonadati</taxon>
        <taxon>Pseudomonadota</taxon>
        <taxon>Gammaproteobacteria</taxon>
        <taxon>Alteromonadales</taxon>
        <taxon>Idiomarinaceae</taxon>
        <taxon>Idiomarina</taxon>
    </lineage>
</organism>
<dbReference type="STRING" id="740709.A10D4_11796"/>
<dbReference type="EMBL" id="AMRG01000017">
    <property type="protein sequence ID" value="EKE80640.1"/>
    <property type="molecule type" value="Genomic_DNA"/>
</dbReference>
<sequence length="707" mass="78283">MSSVSHQWRFFRAGGFDQVLIETAADLQHLHELDPKLWTVLNCPTEGLEFDSRTLSLMDDNNDGYVRVPEVLASVNWCRERLTDLQVMFAEPGLPLANIATQDELGQSLLASAQRVLRYLDSEQCERLQVNDFSDMTRLYAAEHFNGDGVIVAALTDDAALQTLIGDIVGCLGGRADRSGEMGIDAAQLADFFTQAQAIVDWHDESQQDDQNLMPLAEKTAAAAAALSQVEAKIDDYFVRCGLAAYDPRAAESLNPDASVYSDMRTRAIARGEEALAALPIAAVNEQPELPLQAGINPAWAGAMSSFVEQAVMSLLDDIKPSDALTLSQWQTVKARLKPYQEWLARRPDSPLHDLGVARLRDILQAQQQPALQALIERDLAITQFADDVQALEKLTRLQRDLVKLLRNFVSLSDFYLDREEAIFQAGTLYIDQRSCELVLRVDNLKQHQLMSPYSGCYLLYCQCSRQGEKPLQIVAALTGGDVDYSMMPGRNGVFYDRKGRDWHATVTKVVAQPISVRQAFWTPYRRVATFVETQMNKMAAERDKDVAKQTSNQVSTATTASKTDSGNSQFDIAKFAGIFAAIGLAIGAIGSTLAAIAAGFFALNWWQTPLAIAGVLLLISGPSMVMAWLTLRRRNLGPLLDANGWAINTRALINSRFGAALTGLARLPHGAKRRLRDPYANKHRVWWLLGLLLLSLLYTLHVYSVY</sequence>
<feature type="transmembrane region" description="Helical" evidence="2">
    <location>
        <begin position="686"/>
        <end position="704"/>
    </location>
</feature>
<dbReference type="eggNOG" id="ENOG502Z81F">
    <property type="taxonomic scope" value="Bacteria"/>
</dbReference>
<evidence type="ECO:0000256" key="2">
    <source>
        <dbReference type="SAM" id="Phobius"/>
    </source>
</evidence>
<keyword evidence="2" id="KW-0472">Membrane</keyword>
<reference evidence="3 4" key="1">
    <citation type="journal article" date="2012" name="J. Bacteriol.">
        <title>Genome Sequence of Idiomarina xiamenensis Type Strain 10-D-4.</title>
        <authorList>
            <person name="Lai Q."/>
            <person name="Wang L."/>
            <person name="Wang W."/>
            <person name="Shao Z."/>
        </authorList>
    </citation>
    <scope>NUCLEOTIDE SEQUENCE [LARGE SCALE GENOMIC DNA]</scope>
    <source>
        <strain evidence="3 4">10-D-4</strain>
    </source>
</reference>
<feature type="region of interest" description="Disordered" evidence="1">
    <location>
        <begin position="542"/>
        <end position="566"/>
    </location>
</feature>
<comment type="caution">
    <text evidence="3">The sequence shown here is derived from an EMBL/GenBank/DDBJ whole genome shotgun (WGS) entry which is preliminary data.</text>
</comment>
<dbReference type="OrthoDB" id="9785737at2"/>
<protein>
    <recommendedName>
        <fullName evidence="5">EF-hand domain-containing protein</fullName>
    </recommendedName>
</protein>
<keyword evidence="2" id="KW-0812">Transmembrane</keyword>
<keyword evidence="4" id="KW-1185">Reference proteome</keyword>
<dbReference type="PATRIC" id="fig|740709.3.peg.2384"/>
<dbReference type="AlphaFoldDB" id="K2KSR1"/>